<sequence>MADVSLAQPSVHHGASRIEQHLGLDVDLALVAEVVEMAAVAQIEASHTAATWIGFPGCNDNGGSLQA</sequence>
<accession>A0A6G1EWK1</accession>
<comment type="caution">
    <text evidence="1">The sequence shown here is derived from an EMBL/GenBank/DDBJ whole genome shotgun (WGS) entry which is preliminary data.</text>
</comment>
<keyword evidence="2" id="KW-1185">Reference proteome</keyword>
<name>A0A6G1EWK1_9ORYZ</name>
<protein>
    <submittedName>
        <fullName evidence="1">Uncharacterized protein</fullName>
    </submittedName>
</protein>
<dbReference type="Proteomes" id="UP000479710">
    <property type="component" value="Unassembled WGS sequence"/>
</dbReference>
<dbReference type="EMBL" id="SPHZ02000002">
    <property type="protein sequence ID" value="KAF0928932.1"/>
    <property type="molecule type" value="Genomic_DNA"/>
</dbReference>
<proteinExistence type="predicted"/>
<reference evidence="1 2" key="1">
    <citation type="submission" date="2019-11" db="EMBL/GenBank/DDBJ databases">
        <title>Whole genome sequence of Oryza granulata.</title>
        <authorList>
            <person name="Li W."/>
        </authorList>
    </citation>
    <scope>NUCLEOTIDE SEQUENCE [LARGE SCALE GENOMIC DNA]</scope>
    <source>
        <strain evidence="2">cv. Menghai</strain>
        <tissue evidence="1">Leaf</tissue>
    </source>
</reference>
<evidence type="ECO:0000313" key="2">
    <source>
        <dbReference type="Proteomes" id="UP000479710"/>
    </source>
</evidence>
<dbReference type="AlphaFoldDB" id="A0A6G1EWK1"/>
<gene>
    <name evidence="1" type="ORF">E2562_011028</name>
</gene>
<evidence type="ECO:0000313" key="1">
    <source>
        <dbReference type="EMBL" id="KAF0928932.1"/>
    </source>
</evidence>
<organism evidence="1 2">
    <name type="scientific">Oryza meyeriana var. granulata</name>
    <dbReference type="NCBI Taxonomy" id="110450"/>
    <lineage>
        <taxon>Eukaryota</taxon>
        <taxon>Viridiplantae</taxon>
        <taxon>Streptophyta</taxon>
        <taxon>Embryophyta</taxon>
        <taxon>Tracheophyta</taxon>
        <taxon>Spermatophyta</taxon>
        <taxon>Magnoliopsida</taxon>
        <taxon>Liliopsida</taxon>
        <taxon>Poales</taxon>
        <taxon>Poaceae</taxon>
        <taxon>BOP clade</taxon>
        <taxon>Oryzoideae</taxon>
        <taxon>Oryzeae</taxon>
        <taxon>Oryzinae</taxon>
        <taxon>Oryza</taxon>
        <taxon>Oryza meyeriana</taxon>
    </lineage>
</organism>